<comment type="caution">
    <text evidence="3">The sequence shown here is derived from an EMBL/GenBank/DDBJ whole genome shotgun (WGS) entry which is preliminary data.</text>
</comment>
<evidence type="ECO:0008006" key="5">
    <source>
        <dbReference type="Google" id="ProtNLM"/>
    </source>
</evidence>
<name>A0A9D2PZD1_9MICO</name>
<sequence length="171" mass="17214">MPVHVTARPRTPLVRLAVAVLAAGLLAAGCTGSPAPEETDGAPSASTPSDAGGASDGGGATAAAVPQEAWEVTPAPEGFTPPEPCTGEGAYYAEIDGEATPELPERGGETLTVTVEGIDGDRAELTAAVGDSPARDIEPITLGETVTLDLWTLSVTSVCAETDQVEFDLID</sequence>
<feature type="compositionally biased region" description="Low complexity" evidence="1">
    <location>
        <begin position="41"/>
        <end position="53"/>
    </location>
</feature>
<feature type="region of interest" description="Disordered" evidence="1">
    <location>
        <begin position="32"/>
        <end position="89"/>
    </location>
</feature>
<proteinExistence type="predicted"/>
<dbReference type="EMBL" id="DWWC01000074">
    <property type="protein sequence ID" value="HJC68750.1"/>
    <property type="molecule type" value="Genomic_DNA"/>
</dbReference>
<evidence type="ECO:0000313" key="3">
    <source>
        <dbReference type="EMBL" id="HJC68750.1"/>
    </source>
</evidence>
<dbReference type="AlphaFoldDB" id="A0A9D2PZD1"/>
<dbReference type="Proteomes" id="UP000823854">
    <property type="component" value="Unassembled WGS sequence"/>
</dbReference>
<protein>
    <recommendedName>
        <fullName evidence="5">Lipoprotein</fullName>
    </recommendedName>
</protein>
<reference evidence="3" key="1">
    <citation type="journal article" date="2021" name="PeerJ">
        <title>Extensive microbial diversity within the chicken gut microbiome revealed by metagenomics and culture.</title>
        <authorList>
            <person name="Gilroy R."/>
            <person name="Ravi A."/>
            <person name="Getino M."/>
            <person name="Pursley I."/>
            <person name="Horton D.L."/>
            <person name="Alikhan N.F."/>
            <person name="Baker D."/>
            <person name="Gharbi K."/>
            <person name="Hall N."/>
            <person name="Watson M."/>
            <person name="Adriaenssens E.M."/>
            <person name="Foster-Nyarko E."/>
            <person name="Jarju S."/>
            <person name="Secka A."/>
            <person name="Antonio M."/>
            <person name="Oren A."/>
            <person name="Chaudhuri R.R."/>
            <person name="La Ragione R."/>
            <person name="Hildebrand F."/>
            <person name="Pallen M.J."/>
        </authorList>
    </citation>
    <scope>NUCLEOTIDE SEQUENCE</scope>
    <source>
        <strain evidence="3">CHK130-7132</strain>
    </source>
</reference>
<evidence type="ECO:0000256" key="2">
    <source>
        <dbReference type="SAM" id="SignalP"/>
    </source>
</evidence>
<evidence type="ECO:0000313" key="4">
    <source>
        <dbReference type="Proteomes" id="UP000823854"/>
    </source>
</evidence>
<keyword evidence="2" id="KW-0732">Signal</keyword>
<organism evidence="3 4">
    <name type="scientific">Candidatus Brachybacterium intestinipullorum</name>
    <dbReference type="NCBI Taxonomy" id="2838512"/>
    <lineage>
        <taxon>Bacteria</taxon>
        <taxon>Bacillati</taxon>
        <taxon>Actinomycetota</taxon>
        <taxon>Actinomycetes</taxon>
        <taxon>Micrococcales</taxon>
        <taxon>Dermabacteraceae</taxon>
        <taxon>Brachybacterium</taxon>
    </lineage>
</organism>
<gene>
    <name evidence="3" type="ORF">H9932_03590</name>
</gene>
<accession>A0A9D2PZD1</accession>
<reference evidence="3" key="2">
    <citation type="submission" date="2021-04" db="EMBL/GenBank/DDBJ databases">
        <authorList>
            <person name="Gilroy R."/>
        </authorList>
    </citation>
    <scope>NUCLEOTIDE SEQUENCE</scope>
    <source>
        <strain evidence="3">CHK130-7132</strain>
    </source>
</reference>
<feature type="chain" id="PRO_5038898444" description="Lipoprotein" evidence="2">
    <location>
        <begin position="28"/>
        <end position="171"/>
    </location>
</feature>
<evidence type="ECO:0000256" key="1">
    <source>
        <dbReference type="SAM" id="MobiDB-lite"/>
    </source>
</evidence>
<feature type="signal peptide" evidence="2">
    <location>
        <begin position="1"/>
        <end position="27"/>
    </location>
</feature>